<dbReference type="PANTHER" id="PTHR30290">
    <property type="entry name" value="PERIPLASMIC BINDING COMPONENT OF ABC TRANSPORTER"/>
    <property type="match status" value="1"/>
</dbReference>
<gene>
    <name evidence="8" type="ORF">GCM10009839_73430</name>
</gene>
<feature type="compositionally biased region" description="Low complexity" evidence="5">
    <location>
        <begin position="31"/>
        <end position="54"/>
    </location>
</feature>
<sequence length="579" mass="62525">MRHGKSSLLAVAVSIGLAASACSSTKHTNDTSGSTGGTSASSASGSSSSSSSTAPKTYKQGGTLTISNEQGQTWPCAFNPFNASNNVEANGFIYEPLIYINTLQNAKETPMLASSYQWNTDKTAVTFTIRDGVKWSDGQPLTADDVAFTFNLMKQAPATDLYTLWSGAGLTEAKASGNQVTLTFKQNAQVYFYQFANLVTIVPQHIWSTGDAAAHPDTWANANPVGSGPYTVKCTPNNMEYKANPSYWQPGKPYVTTVEYPAYLDNQPANQDLASGKAQWGSQFITGIKSFYLNKSQDNHTWSPPVLNVALVPNLDPSHKATSQLGVRQALAYAIDKAKVSAIGEDGQQPPANQSGIVTPTFDKYNDAAAISAAGFDKPDLDKAKAALQTAGYSTSNPLNLTVISVQGYTDWDASLAVIKDELKGIGINLTESSLTMQTYDDKLYKGDYDLAYVGQPAGGPTPYYELREWLHSANTAPIGQSASAGNFERYQNKEVDTLLDSYATASADDQVAIIKKIEGYMIKDVPIIPVTESVDWFQYNTKDFGGWPTSDNPYAQPAAYNYPDNEQVLLNLFYKPAQ</sequence>
<dbReference type="CDD" id="cd08509">
    <property type="entry name" value="PBP2_TmCBP_oligosaccharides_like"/>
    <property type="match status" value="1"/>
</dbReference>
<organism evidence="8 9">
    <name type="scientific">Catenulispora yoronensis</name>
    <dbReference type="NCBI Taxonomy" id="450799"/>
    <lineage>
        <taxon>Bacteria</taxon>
        <taxon>Bacillati</taxon>
        <taxon>Actinomycetota</taxon>
        <taxon>Actinomycetes</taxon>
        <taxon>Catenulisporales</taxon>
        <taxon>Catenulisporaceae</taxon>
        <taxon>Catenulispora</taxon>
    </lineage>
</organism>
<evidence type="ECO:0000259" key="7">
    <source>
        <dbReference type="Pfam" id="PF00496"/>
    </source>
</evidence>
<dbReference type="EMBL" id="BAAAQN010000059">
    <property type="protein sequence ID" value="GAA2054541.1"/>
    <property type="molecule type" value="Genomic_DNA"/>
</dbReference>
<protein>
    <submittedName>
        <fullName evidence="8">ABC transporter substrate-binding protein</fullName>
    </submittedName>
</protein>
<dbReference type="PIRSF" id="PIRSF002741">
    <property type="entry name" value="MppA"/>
    <property type="match status" value="1"/>
</dbReference>
<keyword evidence="3" id="KW-0813">Transport</keyword>
<dbReference type="RefSeq" id="WP_344670315.1">
    <property type="nucleotide sequence ID" value="NZ_BAAAQN010000059.1"/>
</dbReference>
<evidence type="ECO:0000256" key="6">
    <source>
        <dbReference type="SAM" id="SignalP"/>
    </source>
</evidence>
<keyword evidence="4 6" id="KW-0732">Signal</keyword>
<comment type="caution">
    <text evidence="8">The sequence shown here is derived from an EMBL/GenBank/DDBJ whole genome shotgun (WGS) entry which is preliminary data.</text>
</comment>
<proteinExistence type="inferred from homology"/>
<evidence type="ECO:0000256" key="2">
    <source>
        <dbReference type="ARBA" id="ARBA00005695"/>
    </source>
</evidence>
<feature type="signal peptide" evidence="6">
    <location>
        <begin position="1"/>
        <end position="23"/>
    </location>
</feature>
<dbReference type="Pfam" id="PF00496">
    <property type="entry name" value="SBP_bac_5"/>
    <property type="match status" value="1"/>
</dbReference>
<comment type="similarity">
    <text evidence="2">Belongs to the bacterial solute-binding protein 5 family.</text>
</comment>
<dbReference type="InterPro" id="IPR023765">
    <property type="entry name" value="SBP_5_CS"/>
</dbReference>
<feature type="domain" description="Solute-binding protein family 5" evidence="7">
    <location>
        <begin position="109"/>
        <end position="476"/>
    </location>
</feature>
<dbReference type="InterPro" id="IPR000914">
    <property type="entry name" value="SBP_5_dom"/>
</dbReference>
<evidence type="ECO:0000313" key="9">
    <source>
        <dbReference type="Proteomes" id="UP001500751"/>
    </source>
</evidence>
<evidence type="ECO:0000256" key="1">
    <source>
        <dbReference type="ARBA" id="ARBA00004193"/>
    </source>
</evidence>
<dbReference type="Gene3D" id="3.90.76.10">
    <property type="entry name" value="Dipeptide-binding Protein, Domain 1"/>
    <property type="match status" value="1"/>
</dbReference>
<dbReference type="PROSITE" id="PS01040">
    <property type="entry name" value="SBP_BACTERIAL_5"/>
    <property type="match status" value="1"/>
</dbReference>
<keyword evidence="9" id="KW-1185">Reference proteome</keyword>
<evidence type="ECO:0000256" key="4">
    <source>
        <dbReference type="ARBA" id="ARBA00022729"/>
    </source>
</evidence>
<dbReference type="SUPFAM" id="SSF53850">
    <property type="entry name" value="Periplasmic binding protein-like II"/>
    <property type="match status" value="1"/>
</dbReference>
<evidence type="ECO:0000256" key="5">
    <source>
        <dbReference type="SAM" id="MobiDB-lite"/>
    </source>
</evidence>
<feature type="chain" id="PRO_5046847204" evidence="6">
    <location>
        <begin position="24"/>
        <end position="579"/>
    </location>
</feature>
<dbReference type="Gene3D" id="3.40.190.10">
    <property type="entry name" value="Periplasmic binding protein-like II"/>
    <property type="match status" value="1"/>
</dbReference>
<dbReference type="Gene3D" id="3.10.105.10">
    <property type="entry name" value="Dipeptide-binding Protein, Domain 3"/>
    <property type="match status" value="1"/>
</dbReference>
<evidence type="ECO:0000256" key="3">
    <source>
        <dbReference type="ARBA" id="ARBA00022448"/>
    </source>
</evidence>
<name>A0ABP5GUB2_9ACTN</name>
<accession>A0ABP5GUB2</accession>
<dbReference type="PANTHER" id="PTHR30290:SF9">
    <property type="entry name" value="OLIGOPEPTIDE-BINDING PROTEIN APPA"/>
    <property type="match status" value="1"/>
</dbReference>
<dbReference type="InterPro" id="IPR030678">
    <property type="entry name" value="Peptide/Ni-bd"/>
</dbReference>
<dbReference type="Proteomes" id="UP001500751">
    <property type="component" value="Unassembled WGS sequence"/>
</dbReference>
<dbReference type="InterPro" id="IPR039424">
    <property type="entry name" value="SBP_5"/>
</dbReference>
<dbReference type="PROSITE" id="PS51257">
    <property type="entry name" value="PROKAR_LIPOPROTEIN"/>
    <property type="match status" value="1"/>
</dbReference>
<feature type="region of interest" description="Disordered" evidence="5">
    <location>
        <begin position="22"/>
        <end position="63"/>
    </location>
</feature>
<reference evidence="9" key="1">
    <citation type="journal article" date="2019" name="Int. J. Syst. Evol. Microbiol.">
        <title>The Global Catalogue of Microorganisms (GCM) 10K type strain sequencing project: providing services to taxonomists for standard genome sequencing and annotation.</title>
        <authorList>
            <consortium name="The Broad Institute Genomics Platform"/>
            <consortium name="The Broad Institute Genome Sequencing Center for Infectious Disease"/>
            <person name="Wu L."/>
            <person name="Ma J."/>
        </authorList>
    </citation>
    <scope>NUCLEOTIDE SEQUENCE [LARGE SCALE GENOMIC DNA]</scope>
    <source>
        <strain evidence="9">JCM 16014</strain>
    </source>
</reference>
<evidence type="ECO:0000313" key="8">
    <source>
        <dbReference type="EMBL" id="GAA2054541.1"/>
    </source>
</evidence>
<comment type="subcellular location">
    <subcellularLocation>
        <location evidence="1">Cell membrane</location>
        <topology evidence="1">Lipid-anchor</topology>
    </subcellularLocation>
</comment>